<sequence>MGVDAKEIRWLVIALEERLECYPIVFLFASYRRDSDGVSKRFIDTSKRYASSYCNGKGWSLSVMDEVIATISPRVTREMNDMLLQPFSSRGSETSPRSDVPLQIAWPGCFSVRVCPSRLISDNILMAYKLNHYLAHKRWGSVGHAASKLDISKAYDRAEWVFLERVLLRLGFYSNFVKLISLCVSSLTYLILFCGEPFGFIKPKRGLRQGDPLSPYLFLFAEAFSNMVSLEERKGNIQGIAVCRRAPRVSHILFADDTLLFGQATIEVMECVKEVLFRFERASGLKINMQKSAIVFNKNTDPQVRGILAGRIGVEVVNKYEKYLGLPTVGGRSKREMFASLKNRAWSKMQGWGANRLSQAGRMVLIKHEDKQSIHWLSWRKLCRNKQDGGVGFRHLKAFNLAMLAKQAWRLITSPDSLLSRIMRAKCFLWRAKVPPKVKLWAWRACHEAIPAGLGIIVPWRWIESGKDSTEDWIRGVWRELQVAFEAVSMDPLEIIEAAKRHLHIFHKNPFTASLRSENRV</sequence>
<dbReference type="Proteomes" id="UP001289374">
    <property type="component" value="Unassembled WGS sequence"/>
</dbReference>
<dbReference type="SUPFAM" id="SSF56672">
    <property type="entry name" value="DNA/RNA polymerases"/>
    <property type="match status" value="1"/>
</dbReference>
<reference evidence="2" key="1">
    <citation type="submission" date="2020-06" db="EMBL/GenBank/DDBJ databases">
        <authorList>
            <person name="Li T."/>
            <person name="Hu X."/>
            <person name="Zhang T."/>
            <person name="Song X."/>
            <person name="Zhang H."/>
            <person name="Dai N."/>
            <person name="Sheng W."/>
            <person name="Hou X."/>
            <person name="Wei L."/>
        </authorList>
    </citation>
    <scope>NUCLEOTIDE SEQUENCE</scope>
    <source>
        <strain evidence="2">K16</strain>
        <tissue evidence="2">Leaf</tissue>
    </source>
</reference>
<dbReference type="CDD" id="cd01650">
    <property type="entry name" value="RT_nLTR_like"/>
    <property type="match status" value="1"/>
</dbReference>
<comment type="caution">
    <text evidence="2">The sequence shown here is derived from an EMBL/GenBank/DDBJ whole genome shotgun (WGS) entry which is preliminary data.</text>
</comment>
<dbReference type="InterPro" id="IPR043502">
    <property type="entry name" value="DNA/RNA_pol_sf"/>
</dbReference>
<evidence type="ECO:0000259" key="1">
    <source>
        <dbReference type="PROSITE" id="PS50878"/>
    </source>
</evidence>
<dbReference type="PANTHER" id="PTHR33116">
    <property type="entry name" value="REVERSE TRANSCRIPTASE ZINC-BINDING DOMAIN-CONTAINING PROTEIN-RELATED-RELATED"/>
    <property type="match status" value="1"/>
</dbReference>
<dbReference type="Pfam" id="PF00078">
    <property type="entry name" value="RVT_1"/>
    <property type="match status" value="1"/>
</dbReference>
<dbReference type="PROSITE" id="PS50878">
    <property type="entry name" value="RT_POL"/>
    <property type="match status" value="1"/>
</dbReference>
<organism evidence="2 3">
    <name type="scientific">Sesamum angolense</name>
    <dbReference type="NCBI Taxonomy" id="2727404"/>
    <lineage>
        <taxon>Eukaryota</taxon>
        <taxon>Viridiplantae</taxon>
        <taxon>Streptophyta</taxon>
        <taxon>Embryophyta</taxon>
        <taxon>Tracheophyta</taxon>
        <taxon>Spermatophyta</taxon>
        <taxon>Magnoliopsida</taxon>
        <taxon>eudicotyledons</taxon>
        <taxon>Gunneridae</taxon>
        <taxon>Pentapetalae</taxon>
        <taxon>asterids</taxon>
        <taxon>lamiids</taxon>
        <taxon>Lamiales</taxon>
        <taxon>Pedaliaceae</taxon>
        <taxon>Sesamum</taxon>
    </lineage>
</organism>
<keyword evidence="3" id="KW-1185">Reference proteome</keyword>
<dbReference type="AlphaFoldDB" id="A0AAE1WQX6"/>
<proteinExistence type="predicted"/>
<accession>A0AAE1WQX6</accession>
<gene>
    <name evidence="2" type="ORF">Sango_1274200</name>
</gene>
<protein>
    <submittedName>
        <fullName evidence="2">Mitochondrial protein</fullName>
    </submittedName>
</protein>
<name>A0AAE1WQX6_9LAMI</name>
<reference evidence="2" key="2">
    <citation type="journal article" date="2024" name="Plant">
        <title>Genomic evolution and insights into agronomic trait innovations of Sesamum species.</title>
        <authorList>
            <person name="Miao H."/>
            <person name="Wang L."/>
            <person name="Qu L."/>
            <person name="Liu H."/>
            <person name="Sun Y."/>
            <person name="Le M."/>
            <person name="Wang Q."/>
            <person name="Wei S."/>
            <person name="Zheng Y."/>
            <person name="Lin W."/>
            <person name="Duan Y."/>
            <person name="Cao H."/>
            <person name="Xiong S."/>
            <person name="Wang X."/>
            <person name="Wei L."/>
            <person name="Li C."/>
            <person name="Ma Q."/>
            <person name="Ju M."/>
            <person name="Zhao R."/>
            <person name="Li G."/>
            <person name="Mu C."/>
            <person name="Tian Q."/>
            <person name="Mei H."/>
            <person name="Zhang T."/>
            <person name="Gao T."/>
            <person name="Zhang H."/>
        </authorList>
    </citation>
    <scope>NUCLEOTIDE SEQUENCE</scope>
    <source>
        <strain evidence="2">K16</strain>
    </source>
</reference>
<evidence type="ECO:0000313" key="3">
    <source>
        <dbReference type="Proteomes" id="UP001289374"/>
    </source>
</evidence>
<dbReference type="InterPro" id="IPR000477">
    <property type="entry name" value="RT_dom"/>
</dbReference>
<dbReference type="PANTHER" id="PTHR33116:SF86">
    <property type="entry name" value="REVERSE TRANSCRIPTASE DOMAIN-CONTAINING PROTEIN"/>
    <property type="match status" value="1"/>
</dbReference>
<feature type="domain" description="Reverse transcriptase" evidence="1">
    <location>
        <begin position="1"/>
        <end position="328"/>
    </location>
</feature>
<dbReference type="EMBL" id="JACGWL010000007">
    <property type="protein sequence ID" value="KAK4397987.1"/>
    <property type="molecule type" value="Genomic_DNA"/>
</dbReference>
<evidence type="ECO:0000313" key="2">
    <source>
        <dbReference type="EMBL" id="KAK4397987.1"/>
    </source>
</evidence>